<dbReference type="InterPro" id="IPR036397">
    <property type="entry name" value="RNaseH_sf"/>
</dbReference>
<evidence type="ECO:0000313" key="3">
    <source>
        <dbReference type="Proteomes" id="UP001280121"/>
    </source>
</evidence>
<dbReference type="CDD" id="cd06222">
    <property type="entry name" value="RNase_H_like"/>
    <property type="match status" value="1"/>
</dbReference>
<evidence type="ECO:0000313" key="2">
    <source>
        <dbReference type="EMBL" id="KAK2661542.1"/>
    </source>
</evidence>
<dbReference type="InterPro" id="IPR012337">
    <property type="entry name" value="RNaseH-like_sf"/>
</dbReference>
<gene>
    <name evidence="2" type="ORF">Ddye_000116</name>
</gene>
<accession>A0AAE0CS89</accession>
<dbReference type="Gene3D" id="3.30.420.10">
    <property type="entry name" value="Ribonuclease H-like superfamily/Ribonuclease H"/>
    <property type="match status" value="1"/>
</dbReference>
<protein>
    <recommendedName>
        <fullName evidence="1">RNase H type-1 domain-containing protein</fullName>
    </recommendedName>
</protein>
<dbReference type="InterPro" id="IPR002156">
    <property type="entry name" value="RNaseH_domain"/>
</dbReference>
<dbReference type="AlphaFoldDB" id="A0AAE0CS89"/>
<dbReference type="GO" id="GO:0004523">
    <property type="term" value="F:RNA-DNA hybrid ribonuclease activity"/>
    <property type="evidence" value="ECO:0007669"/>
    <property type="project" value="InterPro"/>
</dbReference>
<feature type="domain" description="RNase H type-1" evidence="1">
    <location>
        <begin position="32"/>
        <end position="153"/>
    </location>
</feature>
<dbReference type="PANTHER" id="PTHR47074:SF75">
    <property type="entry name" value="RNASE H TYPE-1 DOMAIN-CONTAINING PROTEIN"/>
    <property type="match status" value="1"/>
</dbReference>
<sequence>MLQFICRSFRILEPLLDQMDCIPPPFGCLKHNSDAAVKDNLSFCGVGVFIRNHEGKELAAISKKILGRFTPEIGEFLALREGLLLAKHLNIKVDFVESDASNVIAGVANDLCSLGPAGLVIDDIKSLCKVVGVSKCYAISIVRNSVAHSLASEMWIDQETNIII</sequence>
<dbReference type="InterPro" id="IPR052929">
    <property type="entry name" value="RNase_H-like_EbsB-rel"/>
</dbReference>
<name>A0AAE0CS89_9ROSI</name>
<dbReference type="Pfam" id="PF13456">
    <property type="entry name" value="RVT_3"/>
    <property type="match status" value="1"/>
</dbReference>
<dbReference type="GO" id="GO:0003676">
    <property type="term" value="F:nucleic acid binding"/>
    <property type="evidence" value="ECO:0007669"/>
    <property type="project" value="InterPro"/>
</dbReference>
<dbReference type="SUPFAM" id="SSF53098">
    <property type="entry name" value="Ribonuclease H-like"/>
    <property type="match status" value="1"/>
</dbReference>
<keyword evidence="3" id="KW-1185">Reference proteome</keyword>
<evidence type="ECO:0000259" key="1">
    <source>
        <dbReference type="Pfam" id="PF13456"/>
    </source>
</evidence>
<dbReference type="InterPro" id="IPR044730">
    <property type="entry name" value="RNase_H-like_dom_plant"/>
</dbReference>
<dbReference type="EMBL" id="JANJYI010000001">
    <property type="protein sequence ID" value="KAK2661542.1"/>
    <property type="molecule type" value="Genomic_DNA"/>
</dbReference>
<organism evidence="2 3">
    <name type="scientific">Dipteronia dyeriana</name>
    <dbReference type="NCBI Taxonomy" id="168575"/>
    <lineage>
        <taxon>Eukaryota</taxon>
        <taxon>Viridiplantae</taxon>
        <taxon>Streptophyta</taxon>
        <taxon>Embryophyta</taxon>
        <taxon>Tracheophyta</taxon>
        <taxon>Spermatophyta</taxon>
        <taxon>Magnoliopsida</taxon>
        <taxon>eudicotyledons</taxon>
        <taxon>Gunneridae</taxon>
        <taxon>Pentapetalae</taxon>
        <taxon>rosids</taxon>
        <taxon>malvids</taxon>
        <taxon>Sapindales</taxon>
        <taxon>Sapindaceae</taxon>
        <taxon>Hippocastanoideae</taxon>
        <taxon>Acereae</taxon>
        <taxon>Dipteronia</taxon>
    </lineage>
</organism>
<dbReference type="Proteomes" id="UP001280121">
    <property type="component" value="Unassembled WGS sequence"/>
</dbReference>
<proteinExistence type="predicted"/>
<comment type="caution">
    <text evidence="2">The sequence shown here is derived from an EMBL/GenBank/DDBJ whole genome shotgun (WGS) entry which is preliminary data.</text>
</comment>
<reference evidence="2" key="1">
    <citation type="journal article" date="2023" name="Plant J.">
        <title>Genome sequences and population genomics provide insights into the demographic history, inbreeding, and mutation load of two 'living fossil' tree species of Dipteronia.</title>
        <authorList>
            <person name="Feng Y."/>
            <person name="Comes H.P."/>
            <person name="Chen J."/>
            <person name="Zhu S."/>
            <person name="Lu R."/>
            <person name="Zhang X."/>
            <person name="Li P."/>
            <person name="Qiu J."/>
            <person name="Olsen K.M."/>
            <person name="Qiu Y."/>
        </authorList>
    </citation>
    <scope>NUCLEOTIDE SEQUENCE</scope>
    <source>
        <strain evidence="2">KIB01</strain>
    </source>
</reference>
<dbReference type="PANTHER" id="PTHR47074">
    <property type="entry name" value="BNAC02G40300D PROTEIN"/>
    <property type="match status" value="1"/>
</dbReference>